<feature type="region of interest" description="Disordered" evidence="1">
    <location>
        <begin position="1"/>
        <end position="40"/>
    </location>
</feature>
<protein>
    <submittedName>
        <fullName evidence="2">Accessory protein</fullName>
    </submittedName>
</protein>
<name>A0AAE9HV47_9MONO</name>
<dbReference type="Proteomes" id="UP001264330">
    <property type="component" value="Segment"/>
</dbReference>
<dbReference type="EMBL" id="OK623365">
    <property type="protein sequence ID" value="UQM99623.1"/>
    <property type="molecule type" value="Viral_cRNA"/>
</dbReference>
<gene>
    <name evidence="2" type="primary">P/V/C</name>
</gene>
<sequence length="152" mass="17696">MPSKFWQSLKKLRVPSRKKSSESGSSLENEPLQRPPVPQRPRVRIGVRRNPDLVGVEYQFRARKQVQAMDLLLTLKEMEAEFPPEVTANPFMLEYTTLQFVKTILMRVSEGIPVTSCWAKQVEDVLCQTELEKTNFREAVNWVKLMMEDQLD</sequence>
<evidence type="ECO:0000313" key="2">
    <source>
        <dbReference type="EMBL" id="UQM99623.1"/>
    </source>
</evidence>
<keyword evidence="3" id="KW-1185">Reference proteome</keyword>
<evidence type="ECO:0000256" key="1">
    <source>
        <dbReference type="SAM" id="MobiDB-lite"/>
    </source>
</evidence>
<organism evidence="2 3">
    <name type="scientific">meleucus virus</name>
    <dbReference type="NCBI Taxonomy" id="2940994"/>
    <lineage>
        <taxon>Viruses</taxon>
        <taxon>Riboviria</taxon>
        <taxon>Orthornavirae</taxon>
        <taxon>Negarnaviricota</taxon>
        <taxon>Haploviricotina</taxon>
        <taxon>Monjiviricetes</taxon>
        <taxon>Mononegavirales</taxon>
        <taxon>Paramyxoviridae</taxon>
        <taxon>Orthoparamyxovirinae</taxon>
        <taxon>Narmovirus</taxon>
        <taxon>Narmovirus meliandouense</taxon>
    </lineage>
</organism>
<reference evidence="2" key="1">
    <citation type="journal article" date="2022" name="bioRxiv">
        <title>The characterization of multiple novel paramyxovirus species highlights the diverse nature of the subfamily Orthoparamyxovirinae.</title>
        <authorList>
            <person name="Vanmechelen B."/>
            <person name="Meurs S."/>
            <person name="Horemans M."/>
            <person name="Loosen A."/>
            <person name="Maes T.J."/>
            <person name="Laenen L."/>
            <person name="Vergote V."/>
            <person name="Koundouno F.R."/>
            <person name="Magassouba N."/>
            <person name="Konde M.K."/>
            <person name="Conde I.S."/>
            <person name="Carroll M.W."/>
            <person name="Maes P."/>
        </authorList>
    </citation>
    <scope>NUCLEOTIDE SEQUENCE</scope>
    <source>
        <strain evidence="2">GN/Meliandou/Me/2/2018</strain>
    </source>
</reference>
<evidence type="ECO:0000313" key="3">
    <source>
        <dbReference type="Proteomes" id="UP001264330"/>
    </source>
</evidence>
<accession>A0AAE9HV47</accession>
<proteinExistence type="predicted"/>